<keyword evidence="5 9" id="KW-0963">Cytoplasm</keyword>
<dbReference type="GO" id="GO:0000162">
    <property type="term" value="P:L-tryptophan biosynthetic process"/>
    <property type="evidence" value="ECO:0007669"/>
    <property type="project" value="TreeGrafter"/>
</dbReference>
<evidence type="ECO:0000256" key="2">
    <source>
        <dbReference type="ARBA" id="ARBA00004496"/>
    </source>
</evidence>
<dbReference type="UniPathway" id="UPA00031">
    <property type="reaction ID" value="UER00009"/>
</dbReference>
<dbReference type="CDD" id="cd04732">
    <property type="entry name" value="HisA"/>
    <property type="match status" value="1"/>
</dbReference>
<dbReference type="PANTHER" id="PTHR43090:SF2">
    <property type="entry name" value="1-(5-PHOSPHORIBOSYL)-5-[(5-PHOSPHORIBOSYLAMINO)METHYLIDENEAMINO] IMIDAZOLE-4-CARBOXAMIDE ISOMERASE"/>
    <property type="match status" value="1"/>
</dbReference>
<accession>A0A1H8Q8M7</accession>
<sequence length="247" mass="26828">MIIYPTLELMGGKCVSLMRGRLEEPTIWHVDPVETARGFARAGASWMHVTDIDALAGTGENAELIEQIIRAVGIPVQLGGGFRSRERVTHWIDKGAGRVVIGTMGVQDPDKVREIAKYHPDQIVLSVDIFQGHVMTHGWREASAIEPVTYLQAFDKSPLAGVIVTDIDADIEDQEGQLGVITKLASETRHPVIARGTVRGTDDVARLRYVYNISGTLIGRALLAKDVDLSEALAVAQPSVEPVAGFQ</sequence>
<evidence type="ECO:0000256" key="9">
    <source>
        <dbReference type="HAMAP-Rule" id="MF_01014"/>
    </source>
</evidence>
<dbReference type="GO" id="GO:0005737">
    <property type="term" value="C:cytoplasm"/>
    <property type="evidence" value="ECO:0007669"/>
    <property type="project" value="UniProtKB-SubCell"/>
</dbReference>
<dbReference type="FunFam" id="3.20.20.70:FF:000009">
    <property type="entry name" value="1-(5-phosphoribosyl)-5-[(5-phosphoribosylamino)methylideneamino] imidazole-4-carboxamide isomerase"/>
    <property type="match status" value="1"/>
</dbReference>
<feature type="active site" description="Proton acceptor" evidence="9">
    <location>
        <position position="8"/>
    </location>
</feature>
<dbReference type="EMBL" id="FODS01000006">
    <property type="protein sequence ID" value="SEO50321.1"/>
    <property type="molecule type" value="Genomic_DNA"/>
</dbReference>
<evidence type="ECO:0000256" key="10">
    <source>
        <dbReference type="RuleBase" id="RU003657"/>
    </source>
</evidence>
<dbReference type="InterPro" id="IPR023016">
    <property type="entry name" value="HisA/PriA"/>
</dbReference>
<evidence type="ECO:0000256" key="7">
    <source>
        <dbReference type="ARBA" id="ARBA00023102"/>
    </source>
</evidence>
<evidence type="ECO:0000313" key="12">
    <source>
        <dbReference type="Proteomes" id="UP000198893"/>
    </source>
</evidence>
<dbReference type="AlphaFoldDB" id="A0A1H8Q8M7"/>
<dbReference type="InterPro" id="IPR013785">
    <property type="entry name" value="Aldolase_TIM"/>
</dbReference>
<evidence type="ECO:0000256" key="4">
    <source>
        <dbReference type="ARBA" id="ARBA00009667"/>
    </source>
</evidence>
<keyword evidence="8 9" id="KW-0413">Isomerase</keyword>
<evidence type="ECO:0000256" key="8">
    <source>
        <dbReference type="ARBA" id="ARBA00023235"/>
    </source>
</evidence>
<dbReference type="InterPro" id="IPR044524">
    <property type="entry name" value="Isoase_HisA-like"/>
</dbReference>
<evidence type="ECO:0000256" key="3">
    <source>
        <dbReference type="ARBA" id="ARBA00005133"/>
    </source>
</evidence>
<dbReference type="OrthoDB" id="9807749at2"/>
<comment type="subcellular location">
    <subcellularLocation>
        <location evidence="2 9">Cytoplasm</location>
    </subcellularLocation>
</comment>
<dbReference type="STRING" id="569882.SAMN04490248_10649"/>
<dbReference type="InterPro" id="IPR006062">
    <property type="entry name" value="His_biosynth"/>
</dbReference>
<dbReference type="HAMAP" id="MF_01014">
    <property type="entry name" value="HisA"/>
    <property type="match status" value="1"/>
</dbReference>
<dbReference type="GO" id="GO:0003949">
    <property type="term" value="F:1-(5-phosphoribosyl)-5-[(5-phosphoribosylamino)methylideneamino]imidazole-4-carboxamide isomerase activity"/>
    <property type="evidence" value="ECO:0007669"/>
    <property type="project" value="UniProtKB-UniRule"/>
</dbReference>
<comment type="pathway">
    <text evidence="3 9">Amino-acid biosynthesis; L-histidine biosynthesis; L-histidine from 5-phospho-alpha-D-ribose 1-diphosphate: step 4/9.</text>
</comment>
<protein>
    <recommendedName>
        <fullName evidence="9">1-(5-phosphoribosyl)-5-[(5-phosphoribosylamino)methylideneamino] imidazole-4-carboxamide isomerase</fullName>
        <ecNumber evidence="9">5.3.1.16</ecNumber>
    </recommendedName>
    <alternativeName>
        <fullName evidence="9">Phosphoribosylformimino-5-aminoimidazole carboxamide ribotide isomerase</fullName>
    </alternativeName>
</protein>
<dbReference type="EC" id="5.3.1.16" evidence="9"/>
<evidence type="ECO:0000256" key="1">
    <source>
        <dbReference type="ARBA" id="ARBA00000901"/>
    </source>
</evidence>
<keyword evidence="7 9" id="KW-0368">Histidine biosynthesis</keyword>
<dbReference type="InterPro" id="IPR011060">
    <property type="entry name" value="RibuloseP-bd_barrel"/>
</dbReference>
<dbReference type="Proteomes" id="UP000198893">
    <property type="component" value="Unassembled WGS sequence"/>
</dbReference>
<comment type="catalytic activity">
    <reaction evidence="1 9">
        <text>1-(5-phospho-beta-D-ribosyl)-5-[(5-phospho-beta-D-ribosylamino)methylideneamino]imidazole-4-carboxamide = 5-[(5-phospho-1-deoxy-D-ribulos-1-ylimino)methylamino]-1-(5-phospho-beta-D-ribosyl)imidazole-4-carboxamide</text>
        <dbReference type="Rhea" id="RHEA:15469"/>
        <dbReference type="ChEBI" id="CHEBI:58435"/>
        <dbReference type="ChEBI" id="CHEBI:58525"/>
        <dbReference type="EC" id="5.3.1.16"/>
    </reaction>
</comment>
<keyword evidence="12" id="KW-1185">Reference proteome</keyword>
<evidence type="ECO:0000313" key="11">
    <source>
        <dbReference type="EMBL" id="SEO50321.1"/>
    </source>
</evidence>
<dbReference type="SUPFAM" id="SSF51366">
    <property type="entry name" value="Ribulose-phoshate binding barrel"/>
    <property type="match status" value="1"/>
</dbReference>
<dbReference type="Gene3D" id="3.20.20.70">
    <property type="entry name" value="Aldolase class I"/>
    <property type="match status" value="1"/>
</dbReference>
<dbReference type="PANTHER" id="PTHR43090">
    <property type="entry name" value="1-(5-PHOSPHORIBOSYL)-5-[(5-PHOSPHORIBOSYLAMINO)METHYLIDENEAMINO] IMIDAZOLE-4-CARBOXAMIDE ISOMERASE"/>
    <property type="match status" value="1"/>
</dbReference>
<proteinExistence type="inferred from homology"/>
<evidence type="ECO:0000256" key="5">
    <source>
        <dbReference type="ARBA" id="ARBA00022490"/>
    </source>
</evidence>
<evidence type="ECO:0000256" key="6">
    <source>
        <dbReference type="ARBA" id="ARBA00022605"/>
    </source>
</evidence>
<dbReference type="GO" id="GO:0000105">
    <property type="term" value="P:L-histidine biosynthetic process"/>
    <property type="evidence" value="ECO:0007669"/>
    <property type="project" value="UniProtKB-UniRule"/>
</dbReference>
<feature type="active site" description="Proton donor" evidence="9">
    <location>
        <position position="128"/>
    </location>
</feature>
<keyword evidence="6 9" id="KW-0028">Amino-acid biosynthesis</keyword>
<gene>
    <name evidence="9" type="primary">hisA</name>
    <name evidence="11" type="ORF">SAMN04490248_10649</name>
</gene>
<name>A0A1H8Q8M7_9RHOB</name>
<organism evidence="11 12">
    <name type="scientific">Salinihabitans flavidus</name>
    <dbReference type="NCBI Taxonomy" id="569882"/>
    <lineage>
        <taxon>Bacteria</taxon>
        <taxon>Pseudomonadati</taxon>
        <taxon>Pseudomonadota</taxon>
        <taxon>Alphaproteobacteria</taxon>
        <taxon>Rhodobacterales</taxon>
        <taxon>Roseobacteraceae</taxon>
        <taxon>Salinihabitans</taxon>
    </lineage>
</organism>
<comment type="similarity">
    <text evidence="4 9 10">Belongs to the HisA/HisF family.</text>
</comment>
<dbReference type="RefSeq" id="WP_093116856.1">
    <property type="nucleotide sequence ID" value="NZ_FODS01000006.1"/>
</dbReference>
<reference evidence="11 12" key="1">
    <citation type="submission" date="2016-10" db="EMBL/GenBank/DDBJ databases">
        <authorList>
            <person name="de Groot N.N."/>
        </authorList>
    </citation>
    <scope>NUCLEOTIDE SEQUENCE [LARGE SCALE GENOMIC DNA]</scope>
    <source>
        <strain evidence="11 12">DSM 27842</strain>
    </source>
</reference>
<dbReference type="Pfam" id="PF00977">
    <property type="entry name" value="His_biosynth"/>
    <property type="match status" value="1"/>
</dbReference>